<comment type="caution">
    <text evidence="2">The sequence shown here is derived from an EMBL/GenBank/DDBJ whole genome shotgun (WGS) entry which is preliminary data.</text>
</comment>
<name>A0A0C2JIR9_THEKT</name>
<evidence type="ECO:0000313" key="3">
    <source>
        <dbReference type="Proteomes" id="UP000031668"/>
    </source>
</evidence>
<feature type="signal peptide" evidence="1">
    <location>
        <begin position="1"/>
        <end position="22"/>
    </location>
</feature>
<dbReference type="Proteomes" id="UP000031668">
    <property type="component" value="Unassembled WGS sequence"/>
</dbReference>
<dbReference type="EMBL" id="JWZT01002504">
    <property type="protein sequence ID" value="KII69253.1"/>
    <property type="molecule type" value="Genomic_DNA"/>
</dbReference>
<dbReference type="AlphaFoldDB" id="A0A0C2JIR9"/>
<organism evidence="2 3">
    <name type="scientific">Thelohanellus kitauei</name>
    <name type="common">Myxosporean</name>
    <dbReference type="NCBI Taxonomy" id="669202"/>
    <lineage>
        <taxon>Eukaryota</taxon>
        <taxon>Metazoa</taxon>
        <taxon>Cnidaria</taxon>
        <taxon>Myxozoa</taxon>
        <taxon>Myxosporea</taxon>
        <taxon>Bivalvulida</taxon>
        <taxon>Platysporina</taxon>
        <taxon>Myxobolidae</taxon>
        <taxon>Thelohanellus</taxon>
    </lineage>
</organism>
<keyword evidence="3" id="KW-1185">Reference proteome</keyword>
<sequence>MSRSWMGAILSPLLETLRRASGVPLGCKLIVTQMRLALRAILELLRKIQIRSFISASVETVLNCQQGLPLSQSWLSSRSTTRGNAAGFDLCLKGNKRPMSAPKRLGRMKEGVQTGHGACGLVCLASAIGQFTLEALRRAL</sequence>
<gene>
    <name evidence="2" type="ORF">RF11_04026</name>
</gene>
<proteinExistence type="predicted"/>
<feature type="chain" id="PRO_5002151289" evidence="1">
    <location>
        <begin position="23"/>
        <end position="140"/>
    </location>
</feature>
<protein>
    <submittedName>
        <fullName evidence="2">Uncharacterized protein</fullName>
    </submittedName>
</protein>
<evidence type="ECO:0000313" key="2">
    <source>
        <dbReference type="EMBL" id="KII69253.1"/>
    </source>
</evidence>
<keyword evidence="1" id="KW-0732">Signal</keyword>
<reference evidence="2 3" key="1">
    <citation type="journal article" date="2014" name="Genome Biol. Evol.">
        <title>The genome of the myxosporean Thelohanellus kitauei shows adaptations to nutrient acquisition within its fish host.</title>
        <authorList>
            <person name="Yang Y."/>
            <person name="Xiong J."/>
            <person name="Zhou Z."/>
            <person name="Huo F."/>
            <person name="Miao W."/>
            <person name="Ran C."/>
            <person name="Liu Y."/>
            <person name="Zhang J."/>
            <person name="Feng J."/>
            <person name="Wang M."/>
            <person name="Wang M."/>
            <person name="Wang L."/>
            <person name="Yao B."/>
        </authorList>
    </citation>
    <scope>NUCLEOTIDE SEQUENCE [LARGE SCALE GENOMIC DNA]</scope>
    <source>
        <strain evidence="2">Wuqing</strain>
    </source>
</reference>
<accession>A0A0C2JIR9</accession>
<evidence type="ECO:0000256" key="1">
    <source>
        <dbReference type="SAM" id="SignalP"/>
    </source>
</evidence>